<dbReference type="SUPFAM" id="SSF51735">
    <property type="entry name" value="NAD(P)-binding Rossmann-fold domains"/>
    <property type="match status" value="1"/>
</dbReference>
<dbReference type="EC" id="1.5.1.3" evidence="1"/>
<dbReference type="InterPro" id="IPR002347">
    <property type="entry name" value="SDR_fam"/>
</dbReference>
<dbReference type="InterPro" id="IPR036291">
    <property type="entry name" value="NAD(P)-bd_dom_sf"/>
</dbReference>
<keyword evidence="3" id="KW-0521">NADP</keyword>
<dbReference type="GO" id="GO:0004146">
    <property type="term" value="F:dihydrofolate reductase activity"/>
    <property type="evidence" value="ECO:0007669"/>
    <property type="project" value="UniProtKB-EC"/>
</dbReference>
<dbReference type="NCBIfam" id="NF005066">
    <property type="entry name" value="PRK06483.1"/>
    <property type="match status" value="1"/>
</dbReference>
<dbReference type="PROSITE" id="PS00061">
    <property type="entry name" value="ADH_SHORT"/>
    <property type="match status" value="1"/>
</dbReference>
<keyword evidence="4 12" id="KW-0560">Oxidoreductase</keyword>
<evidence type="ECO:0000256" key="3">
    <source>
        <dbReference type="ARBA" id="ARBA00022857"/>
    </source>
</evidence>
<dbReference type="PANTHER" id="PTHR43639">
    <property type="entry name" value="OXIDOREDUCTASE, SHORT-CHAIN DEHYDROGENASE/REDUCTASE FAMILY (AFU_ORTHOLOGUE AFUA_5G02870)"/>
    <property type="match status" value="1"/>
</dbReference>
<comment type="function">
    <text evidence="5">Catalyzes the reduction of dihydromonapterin to tetrahydromonapterin. Also has lower activity with dihydrofolate.</text>
</comment>
<dbReference type="GO" id="GO:0006730">
    <property type="term" value="P:one-carbon metabolic process"/>
    <property type="evidence" value="ECO:0007669"/>
    <property type="project" value="UniProtKB-KW"/>
</dbReference>
<evidence type="ECO:0000256" key="9">
    <source>
        <dbReference type="ARBA" id="ARBA00042299"/>
    </source>
</evidence>
<evidence type="ECO:0000256" key="7">
    <source>
        <dbReference type="ARBA" id="ARBA00039145"/>
    </source>
</evidence>
<dbReference type="Gene3D" id="3.40.50.720">
    <property type="entry name" value="NAD(P)-binding Rossmann-like Domain"/>
    <property type="match status" value="1"/>
</dbReference>
<sequence length="241" mass="26788">MNNNANYAPILITGVGKRIGYALAKTLLKQGYPVIGTYRTVYDSIAELKALGAELYACDFYNEHSLNELINTLTQQHPSLRAIIHNASDWLPDSNALSPTETLQRMMQVHASVPYTLNLGLRDLLLEYPGEYSDIIHFTDYVVEKGSQKHIAYAASKAALTNMTLSFSALLAPKVKANAIAPAMILFNPDDDDTYREKTLKKSLMGIEPGTEEIIKAVQYLLESRYVTGRTLHVDGGRHLK</sequence>
<dbReference type="PRINTS" id="PR00081">
    <property type="entry name" value="GDHRDH"/>
</dbReference>
<dbReference type="EC" id="1.5.1.50" evidence="7"/>
<evidence type="ECO:0000313" key="12">
    <source>
        <dbReference type="EMBL" id="QEQ96215.1"/>
    </source>
</evidence>
<evidence type="ECO:0000256" key="5">
    <source>
        <dbReference type="ARBA" id="ARBA00037508"/>
    </source>
</evidence>
<comment type="catalytic activity">
    <reaction evidence="10">
        <text>(6S)-5,6,7,8-tetrahydrofolate + NADP(+) = 7,8-dihydrofolate + NADPH + H(+)</text>
        <dbReference type="Rhea" id="RHEA:15009"/>
        <dbReference type="ChEBI" id="CHEBI:15378"/>
        <dbReference type="ChEBI" id="CHEBI:57451"/>
        <dbReference type="ChEBI" id="CHEBI:57453"/>
        <dbReference type="ChEBI" id="CHEBI:57783"/>
        <dbReference type="ChEBI" id="CHEBI:58349"/>
        <dbReference type="EC" id="1.5.1.3"/>
    </reaction>
</comment>
<comment type="similarity">
    <text evidence="6">Belongs to the short-chain dehydrogenases/reductases (SDR) family. FolM subfamily.</text>
</comment>
<organism evidence="12 13">
    <name type="scientific">Neptunomonas concharum</name>
    <dbReference type="NCBI Taxonomy" id="1031538"/>
    <lineage>
        <taxon>Bacteria</taxon>
        <taxon>Pseudomonadati</taxon>
        <taxon>Pseudomonadota</taxon>
        <taxon>Gammaproteobacteria</taxon>
        <taxon>Oceanospirillales</taxon>
        <taxon>Oceanospirillaceae</taxon>
        <taxon>Neptunomonas</taxon>
    </lineage>
</organism>
<keyword evidence="13" id="KW-1185">Reference proteome</keyword>
<evidence type="ECO:0000256" key="2">
    <source>
        <dbReference type="ARBA" id="ARBA00022563"/>
    </source>
</evidence>
<protein>
    <recommendedName>
        <fullName evidence="8">Dihydromonapterin reductase</fullName>
        <ecNumber evidence="1">1.5.1.3</ecNumber>
        <ecNumber evidence="7">1.5.1.50</ecNumber>
    </recommendedName>
    <alternativeName>
        <fullName evidence="9">Dihydrofolate reductase</fullName>
    </alternativeName>
</protein>
<accession>A0A5P1RAA8</accession>
<evidence type="ECO:0000256" key="1">
    <source>
        <dbReference type="ARBA" id="ARBA00012856"/>
    </source>
</evidence>
<dbReference type="Proteomes" id="UP000324760">
    <property type="component" value="Chromosome"/>
</dbReference>
<dbReference type="RefSeq" id="WP_138988595.1">
    <property type="nucleotide sequence ID" value="NZ_CP043869.1"/>
</dbReference>
<reference evidence="12 13" key="1">
    <citation type="journal article" date="2019" name="Biochem. Eng. J.">
        <title>Metabolic engineering of the marine bacteria Neptunomonas concharum for the production of acetoin and meso-2,3-butanediol from acetate.</title>
        <authorList>
            <person name="Li W."/>
            <person name="Pu N."/>
            <person name="Liu C.-X."/>
            <person name="Yuan Q.-P."/>
            <person name="Li Z.-J."/>
        </authorList>
    </citation>
    <scope>NUCLEOTIDE SEQUENCE [LARGE SCALE GENOMIC DNA]</scope>
    <source>
        <strain evidence="12 13">JCM17730</strain>
    </source>
</reference>
<dbReference type="Pfam" id="PF13561">
    <property type="entry name" value="adh_short_C2"/>
    <property type="match status" value="1"/>
</dbReference>
<dbReference type="AlphaFoldDB" id="A0A5P1RAA8"/>
<evidence type="ECO:0000256" key="11">
    <source>
        <dbReference type="ARBA" id="ARBA00049376"/>
    </source>
</evidence>
<dbReference type="OrthoDB" id="9793499at2"/>
<dbReference type="KEGG" id="ncu:F0U83_05565"/>
<dbReference type="PANTHER" id="PTHR43639:SF6">
    <property type="entry name" value="DIHYDROMONAPTERIN REDUCTASE"/>
    <property type="match status" value="1"/>
</dbReference>
<dbReference type="EMBL" id="CP043869">
    <property type="protein sequence ID" value="QEQ96215.1"/>
    <property type="molecule type" value="Genomic_DNA"/>
</dbReference>
<evidence type="ECO:0000256" key="4">
    <source>
        <dbReference type="ARBA" id="ARBA00023002"/>
    </source>
</evidence>
<name>A0A5P1RAA8_9GAMM</name>
<evidence type="ECO:0000256" key="6">
    <source>
        <dbReference type="ARBA" id="ARBA00038212"/>
    </source>
</evidence>
<dbReference type="InterPro" id="IPR020904">
    <property type="entry name" value="Sc_DH/Rdtase_CS"/>
</dbReference>
<evidence type="ECO:0000256" key="8">
    <source>
        <dbReference type="ARBA" id="ARBA00039631"/>
    </source>
</evidence>
<comment type="catalytic activity">
    <reaction evidence="11">
        <text>7,8-dihydromonapterin + NADPH + H(+) = 5,6,7,8-tetrahydromonapterin + NADP(+)</text>
        <dbReference type="Rhea" id="RHEA:34847"/>
        <dbReference type="ChEBI" id="CHEBI:15378"/>
        <dbReference type="ChEBI" id="CHEBI:57783"/>
        <dbReference type="ChEBI" id="CHEBI:58349"/>
        <dbReference type="ChEBI" id="CHEBI:71175"/>
        <dbReference type="ChEBI" id="CHEBI:71177"/>
        <dbReference type="EC" id="1.5.1.50"/>
    </reaction>
</comment>
<gene>
    <name evidence="12" type="primary">folM</name>
    <name evidence="12" type="ORF">F0U83_05565</name>
</gene>
<proteinExistence type="inferred from homology"/>
<keyword evidence="2" id="KW-0554">One-carbon metabolism</keyword>
<evidence type="ECO:0000313" key="13">
    <source>
        <dbReference type="Proteomes" id="UP000324760"/>
    </source>
</evidence>
<evidence type="ECO:0000256" key="10">
    <source>
        <dbReference type="ARBA" id="ARBA00048873"/>
    </source>
</evidence>